<feature type="non-terminal residue" evidence="11">
    <location>
        <position position="1"/>
    </location>
</feature>
<comment type="caution">
    <text evidence="11">The sequence shown here is derived from an EMBL/GenBank/DDBJ whole genome shotgun (WGS) entry which is preliminary data.</text>
</comment>
<dbReference type="PANTHER" id="PTHR47217:SF1">
    <property type="entry name" value="GLOBIN-LIKE PROTEIN"/>
    <property type="match status" value="1"/>
</dbReference>
<evidence type="ECO:0000256" key="3">
    <source>
        <dbReference type="ARBA" id="ARBA00022617"/>
    </source>
</evidence>
<protein>
    <recommendedName>
        <fullName evidence="1">Globin</fullName>
    </recommendedName>
    <alternativeName>
        <fullName evidence="8">Myoglobin</fullName>
    </alternativeName>
</protein>
<dbReference type="AlphaFoldDB" id="A0A3S0ZW51"/>
<dbReference type="GO" id="GO:0019825">
    <property type="term" value="F:oxygen binding"/>
    <property type="evidence" value="ECO:0007669"/>
    <property type="project" value="InterPro"/>
</dbReference>
<dbReference type="InterPro" id="IPR009050">
    <property type="entry name" value="Globin-like_sf"/>
</dbReference>
<evidence type="ECO:0000256" key="6">
    <source>
        <dbReference type="ARBA" id="ARBA00023004"/>
    </source>
</evidence>
<dbReference type="GO" id="GO:0046872">
    <property type="term" value="F:metal ion binding"/>
    <property type="evidence" value="ECO:0007669"/>
    <property type="project" value="UniProtKB-KW"/>
</dbReference>
<dbReference type="PANTHER" id="PTHR47217">
    <property type="entry name" value="GLOBIN-LIKE PROTEIN"/>
    <property type="match status" value="1"/>
</dbReference>
<evidence type="ECO:0000256" key="7">
    <source>
        <dbReference type="ARBA" id="ARBA00023179"/>
    </source>
</evidence>
<dbReference type="PROSITE" id="PS01033">
    <property type="entry name" value="GLOBIN"/>
    <property type="match status" value="1"/>
</dbReference>
<sequence>TDRQTTYRQTDRQTETPCYPCLRVSPCIPARFFERFPQHQHYFKMFRDVPPSELRSLSVLANHGRRVMDQVQALVDNMDSPGILQEKLAWVSMKHKPRRVRVPQFQDMLHMFVDFLQQELGDERFTARHRDAWHKWLADVLALLEAAETRPDGPQGGDSI</sequence>
<dbReference type="InterPro" id="IPR044399">
    <property type="entry name" value="Mb-like_M"/>
</dbReference>
<dbReference type="Gene3D" id="1.10.490.10">
    <property type="entry name" value="Globins"/>
    <property type="match status" value="1"/>
</dbReference>
<keyword evidence="12" id="KW-1185">Reference proteome</keyword>
<dbReference type="GO" id="GO:0005344">
    <property type="term" value="F:oxygen carrier activity"/>
    <property type="evidence" value="ECO:0007669"/>
    <property type="project" value="UniProtKB-KW"/>
</dbReference>
<evidence type="ECO:0000256" key="2">
    <source>
        <dbReference type="ARBA" id="ARBA00022448"/>
    </source>
</evidence>
<keyword evidence="6" id="KW-0408">Iron</keyword>
<dbReference type="InterPro" id="IPR012292">
    <property type="entry name" value="Globin/Proto"/>
</dbReference>
<evidence type="ECO:0000313" key="11">
    <source>
        <dbReference type="EMBL" id="RUS84435.1"/>
    </source>
</evidence>
<dbReference type="CDD" id="cd01040">
    <property type="entry name" value="Mb-like"/>
    <property type="match status" value="1"/>
</dbReference>
<keyword evidence="4 9" id="KW-0561">Oxygen transport</keyword>
<evidence type="ECO:0000256" key="8">
    <source>
        <dbReference type="ARBA" id="ARBA00030087"/>
    </source>
</evidence>
<keyword evidence="7" id="KW-0514">Muscle protein</keyword>
<evidence type="ECO:0000256" key="9">
    <source>
        <dbReference type="RuleBase" id="RU000356"/>
    </source>
</evidence>
<evidence type="ECO:0000256" key="5">
    <source>
        <dbReference type="ARBA" id="ARBA00022723"/>
    </source>
</evidence>
<reference evidence="11 12" key="1">
    <citation type="submission" date="2019-01" db="EMBL/GenBank/DDBJ databases">
        <title>A draft genome assembly of the solar-powered sea slug Elysia chlorotica.</title>
        <authorList>
            <person name="Cai H."/>
            <person name="Li Q."/>
            <person name="Fang X."/>
            <person name="Li J."/>
            <person name="Curtis N.E."/>
            <person name="Altenburger A."/>
            <person name="Shibata T."/>
            <person name="Feng M."/>
            <person name="Maeda T."/>
            <person name="Schwartz J.A."/>
            <person name="Shigenobu S."/>
            <person name="Lundholm N."/>
            <person name="Nishiyama T."/>
            <person name="Yang H."/>
            <person name="Hasebe M."/>
            <person name="Li S."/>
            <person name="Pierce S.K."/>
            <person name="Wang J."/>
        </authorList>
    </citation>
    <scope>NUCLEOTIDE SEQUENCE [LARGE SCALE GENOMIC DNA]</scope>
    <source>
        <strain evidence="11">EC2010</strain>
        <tissue evidence="11">Whole organism of an adult</tissue>
    </source>
</reference>
<dbReference type="SUPFAM" id="SSF46458">
    <property type="entry name" value="Globin-like"/>
    <property type="match status" value="1"/>
</dbReference>
<name>A0A3S0ZW51_ELYCH</name>
<dbReference type="OrthoDB" id="436496at2759"/>
<evidence type="ECO:0000256" key="1">
    <source>
        <dbReference type="ARBA" id="ARBA00013895"/>
    </source>
</evidence>
<feature type="domain" description="Globin" evidence="10">
    <location>
        <begin position="1"/>
        <end position="149"/>
    </location>
</feature>
<dbReference type="Proteomes" id="UP000271974">
    <property type="component" value="Unassembled WGS sequence"/>
</dbReference>
<accession>A0A3S0ZW51</accession>
<comment type="similarity">
    <text evidence="9">Belongs to the globin family.</text>
</comment>
<dbReference type="EMBL" id="RQTK01000206">
    <property type="protein sequence ID" value="RUS84435.1"/>
    <property type="molecule type" value="Genomic_DNA"/>
</dbReference>
<evidence type="ECO:0000313" key="12">
    <source>
        <dbReference type="Proteomes" id="UP000271974"/>
    </source>
</evidence>
<proteinExistence type="inferred from homology"/>
<keyword evidence="2 9" id="KW-0813">Transport</keyword>
<dbReference type="Pfam" id="PF00042">
    <property type="entry name" value="Globin"/>
    <property type="match status" value="1"/>
</dbReference>
<organism evidence="11 12">
    <name type="scientific">Elysia chlorotica</name>
    <name type="common">Eastern emerald elysia</name>
    <name type="synonym">Sea slug</name>
    <dbReference type="NCBI Taxonomy" id="188477"/>
    <lineage>
        <taxon>Eukaryota</taxon>
        <taxon>Metazoa</taxon>
        <taxon>Spiralia</taxon>
        <taxon>Lophotrochozoa</taxon>
        <taxon>Mollusca</taxon>
        <taxon>Gastropoda</taxon>
        <taxon>Heterobranchia</taxon>
        <taxon>Euthyneura</taxon>
        <taxon>Panpulmonata</taxon>
        <taxon>Sacoglossa</taxon>
        <taxon>Placobranchoidea</taxon>
        <taxon>Plakobranchidae</taxon>
        <taxon>Elysia</taxon>
    </lineage>
</organism>
<dbReference type="InterPro" id="IPR000971">
    <property type="entry name" value="Globin"/>
</dbReference>
<keyword evidence="5" id="KW-0479">Metal-binding</keyword>
<dbReference type="GO" id="GO:0020037">
    <property type="term" value="F:heme binding"/>
    <property type="evidence" value="ECO:0007669"/>
    <property type="project" value="InterPro"/>
</dbReference>
<evidence type="ECO:0000256" key="4">
    <source>
        <dbReference type="ARBA" id="ARBA00022621"/>
    </source>
</evidence>
<evidence type="ECO:0000259" key="10">
    <source>
        <dbReference type="PROSITE" id="PS01033"/>
    </source>
</evidence>
<gene>
    <name evidence="11" type="ORF">EGW08_007819</name>
</gene>
<keyword evidence="3 9" id="KW-0349">Heme</keyword>